<reference evidence="1 2" key="1">
    <citation type="submission" date="2018-10" db="EMBL/GenBank/DDBJ databases">
        <title>A high-quality apple genome assembly.</title>
        <authorList>
            <person name="Hu J."/>
        </authorList>
    </citation>
    <scope>NUCLEOTIDE SEQUENCE [LARGE SCALE GENOMIC DNA]</scope>
    <source>
        <strain evidence="2">cv. HFTH1</strain>
        <tissue evidence="1">Young leaf</tissue>
    </source>
</reference>
<dbReference type="AlphaFoldDB" id="A0A498IG05"/>
<protein>
    <submittedName>
        <fullName evidence="1">Uncharacterized protein</fullName>
    </submittedName>
</protein>
<keyword evidence="2" id="KW-1185">Reference proteome</keyword>
<evidence type="ECO:0000313" key="2">
    <source>
        <dbReference type="Proteomes" id="UP000290289"/>
    </source>
</evidence>
<proteinExistence type="predicted"/>
<dbReference type="Proteomes" id="UP000290289">
    <property type="component" value="Chromosome 12"/>
</dbReference>
<name>A0A498IG05_MALDO</name>
<organism evidence="1 2">
    <name type="scientific">Malus domestica</name>
    <name type="common">Apple</name>
    <name type="synonym">Pyrus malus</name>
    <dbReference type="NCBI Taxonomy" id="3750"/>
    <lineage>
        <taxon>Eukaryota</taxon>
        <taxon>Viridiplantae</taxon>
        <taxon>Streptophyta</taxon>
        <taxon>Embryophyta</taxon>
        <taxon>Tracheophyta</taxon>
        <taxon>Spermatophyta</taxon>
        <taxon>Magnoliopsida</taxon>
        <taxon>eudicotyledons</taxon>
        <taxon>Gunneridae</taxon>
        <taxon>Pentapetalae</taxon>
        <taxon>rosids</taxon>
        <taxon>fabids</taxon>
        <taxon>Rosales</taxon>
        <taxon>Rosaceae</taxon>
        <taxon>Amygdaloideae</taxon>
        <taxon>Maleae</taxon>
        <taxon>Malus</taxon>
    </lineage>
</organism>
<sequence length="119" mass="13165">MILQLRPTTRDGQWLWRTVYTTVTSRPGVHHVPGSLHHRSTTLSALGPDHALTVFGSPIMGLLSRYSLNFGVPMEPETSELPKGLMLGRNENIHIRITLLDVVGSYNNSNNSKISICST</sequence>
<comment type="caution">
    <text evidence="1">The sequence shown here is derived from an EMBL/GenBank/DDBJ whole genome shotgun (WGS) entry which is preliminary data.</text>
</comment>
<evidence type="ECO:0000313" key="1">
    <source>
        <dbReference type="EMBL" id="RXH81064.1"/>
    </source>
</evidence>
<dbReference type="EMBL" id="RDQH01000338">
    <property type="protein sequence ID" value="RXH81064.1"/>
    <property type="molecule type" value="Genomic_DNA"/>
</dbReference>
<accession>A0A498IG05</accession>
<gene>
    <name evidence="1" type="ORF">DVH24_004978</name>
</gene>